<organism evidence="2 3">
    <name type="scientific">Diaporthe vaccinii</name>
    <dbReference type="NCBI Taxonomy" id="105482"/>
    <lineage>
        <taxon>Eukaryota</taxon>
        <taxon>Fungi</taxon>
        <taxon>Dikarya</taxon>
        <taxon>Ascomycota</taxon>
        <taxon>Pezizomycotina</taxon>
        <taxon>Sordariomycetes</taxon>
        <taxon>Sordariomycetidae</taxon>
        <taxon>Diaporthales</taxon>
        <taxon>Diaporthaceae</taxon>
        <taxon>Diaporthe</taxon>
        <taxon>Diaporthe eres species complex</taxon>
    </lineage>
</organism>
<evidence type="ECO:0000313" key="2">
    <source>
        <dbReference type="EMBL" id="KAL2272681.1"/>
    </source>
</evidence>
<evidence type="ECO:0000256" key="1">
    <source>
        <dbReference type="SAM" id="Phobius"/>
    </source>
</evidence>
<evidence type="ECO:0000313" key="3">
    <source>
        <dbReference type="Proteomes" id="UP001600888"/>
    </source>
</evidence>
<protein>
    <recommendedName>
        <fullName evidence="4">Integral membrane protein</fullName>
    </recommendedName>
</protein>
<keyword evidence="1" id="KW-1133">Transmembrane helix</keyword>
<name>A0ABR4DR27_9PEZI</name>
<reference evidence="2 3" key="1">
    <citation type="submission" date="2024-03" db="EMBL/GenBank/DDBJ databases">
        <title>A high-quality draft genome sequence of Diaporthe vaccinii, a causative agent of upright dieback and viscid rot disease in cranberry plants.</title>
        <authorList>
            <person name="Sarrasin M."/>
            <person name="Lang B.F."/>
            <person name="Burger G."/>
        </authorList>
    </citation>
    <scope>NUCLEOTIDE SEQUENCE [LARGE SCALE GENOMIC DNA]</scope>
    <source>
        <strain evidence="2 3">IS7</strain>
    </source>
</reference>
<accession>A0ABR4DR27</accession>
<dbReference type="Proteomes" id="UP001600888">
    <property type="component" value="Unassembled WGS sequence"/>
</dbReference>
<sequence>MNDSLSTIPPLYQNPNGDPLNYTNPPALTTAILGSGIALISMSSSFVVLRFATNLRISRKLHLDDILCLLGLAFGIAHWSLYYSMALDGVARHSWDVPITAMQPTLLYVRLTLHFQPHCPDPFANYVTVSNLCSVTLENGW</sequence>
<keyword evidence="3" id="KW-1185">Reference proteome</keyword>
<keyword evidence="1" id="KW-0472">Membrane</keyword>
<evidence type="ECO:0008006" key="4">
    <source>
        <dbReference type="Google" id="ProtNLM"/>
    </source>
</evidence>
<comment type="caution">
    <text evidence="2">The sequence shown here is derived from an EMBL/GenBank/DDBJ whole genome shotgun (WGS) entry which is preliminary data.</text>
</comment>
<keyword evidence="1" id="KW-0812">Transmembrane</keyword>
<feature type="transmembrane region" description="Helical" evidence="1">
    <location>
        <begin position="61"/>
        <end position="82"/>
    </location>
</feature>
<dbReference type="EMBL" id="JBAWTH010000221">
    <property type="protein sequence ID" value="KAL2272681.1"/>
    <property type="molecule type" value="Genomic_DNA"/>
</dbReference>
<feature type="transmembrane region" description="Helical" evidence="1">
    <location>
        <begin position="27"/>
        <end position="49"/>
    </location>
</feature>
<proteinExistence type="predicted"/>
<gene>
    <name evidence="2" type="ORF">FJTKL_06237</name>
</gene>